<gene>
    <name evidence="1" type="ORF">LKD40_11710</name>
</gene>
<sequence>MIIIHTVYCVLGRTSSGKSTITQKAANNLNMKVLKSYTTRQRRENETDENCDHIFISSNEVEKYRNDMIAYTERVGYCSFATKQQILDNDFYIINPTGYYELKLKTKGMDVHLVTIMVNVPFSELRKRAKKRGDFSTWEANYKKESEEFTIFEKSNLIDYFVLNDGNIEESIKKMENIIKKDKSKRGVTTDEN</sequence>
<dbReference type="InterPro" id="IPR027417">
    <property type="entry name" value="P-loop_NTPase"/>
</dbReference>
<accession>A0AAW4W8V2</accession>
<dbReference type="EMBL" id="JAJEQQ010000018">
    <property type="protein sequence ID" value="MCC2228463.1"/>
    <property type="molecule type" value="Genomic_DNA"/>
</dbReference>
<dbReference type="RefSeq" id="WP_227588889.1">
    <property type="nucleotide sequence ID" value="NZ_JAJEQQ010000018.1"/>
</dbReference>
<organism evidence="1 2">
    <name type="scientific">Blautia fusiformis</name>
    <dbReference type="NCBI Taxonomy" id="2881264"/>
    <lineage>
        <taxon>Bacteria</taxon>
        <taxon>Bacillati</taxon>
        <taxon>Bacillota</taxon>
        <taxon>Clostridia</taxon>
        <taxon>Lachnospirales</taxon>
        <taxon>Lachnospiraceae</taxon>
        <taxon>Blautia</taxon>
    </lineage>
</organism>
<proteinExistence type="predicted"/>
<evidence type="ECO:0000313" key="2">
    <source>
        <dbReference type="Proteomes" id="UP001198612"/>
    </source>
</evidence>
<protein>
    <recommendedName>
        <fullName evidence="3">Guanylate kinase</fullName>
    </recommendedName>
</protein>
<dbReference type="Proteomes" id="UP001198612">
    <property type="component" value="Unassembled WGS sequence"/>
</dbReference>
<comment type="caution">
    <text evidence="1">The sequence shown here is derived from an EMBL/GenBank/DDBJ whole genome shotgun (WGS) entry which is preliminary data.</text>
</comment>
<keyword evidence="2" id="KW-1185">Reference proteome</keyword>
<dbReference type="AlphaFoldDB" id="A0AAW4W8V2"/>
<name>A0AAW4W8V2_9FIRM</name>
<evidence type="ECO:0000313" key="1">
    <source>
        <dbReference type="EMBL" id="MCC2228463.1"/>
    </source>
</evidence>
<dbReference type="Gene3D" id="3.40.50.300">
    <property type="entry name" value="P-loop containing nucleotide triphosphate hydrolases"/>
    <property type="match status" value="1"/>
</dbReference>
<dbReference type="SUPFAM" id="SSF52540">
    <property type="entry name" value="P-loop containing nucleoside triphosphate hydrolases"/>
    <property type="match status" value="1"/>
</dbReference>
<evidence type="ECO:0008006" key="3">
    <source>
        <dbReference type="Google" id="ProtNLM"/>
    </source>
</evidence>
<reference evidence="1 2" key="1">
    <citation type="submission" date="2021-10" db="EMBL/GenBank/DDBJ databases">
        <title>Anaerobic single-cell dispensing facilitates the cultivation of human gut bacteria.</title>
        <authorList>
            <person name="Afrizal A."/>
        </authorList>
    </citation>
    <scope>NUCLEOTIDE SEQUENCE [LARGE SCALE GENOMIC DNA]</scope>
    <source>
        <strain evidence="1 2">CLA-AA-H217</strain>
    </source>
</reference>